<evidence type="ECO:0000256" key="3">
    <source>
        <dbReference type="ARBA" id="ARBA00012438"/>
    </source>
</evidence>
<dbReference type="InterPro" id="IPR001789">
    <property type="entry name" value="Sig_transdc_resp-reg_receiver"/>
</dbReference>
<dbReference type="Pfam" id="PF02518">
    <property type="entry name" value="HATPase_c"/>
    <property type="match status" value="1"/>
</dbReference>
<evidence type="ECO:0000259" key="13">
    <source>
        <dbReference type="PROSITE" id="PS50110"/>
    </source>
</evidence>
<dbReference type="PRINTS" id="PR00344">
    <property type="entry name" value="BCTRLSENSOR"/>
</dbReference>
<dbReference type="Pfam" id="PF00072">
    <property type="entry name" value="Response_reg"/>
    <property type="match status" value="1"/>
</dbReference>
<dbReference type="AlphaFoldDB" id="A0A8J3BAX2"/>
<evidence type="ECO:0000259" key="15">
    <source>
        <dbReference type="PROSITE" id="PS50113"/>
    </source>
</evidence>
<dbReference type="PROSITE" id="PS50113">
    <property type="entry name" value="PAC"/>
    <property type="match status" value="1"/>
</dbReference>
<evidence type="ECO:0000256" key="8">
    <source>
        <dbReference type="ARBA" id="ARBA00022840"/>
    </source>
</evidence>
<keyword evidence="11" id="KW-0175">Coiled coil</keyword>
<evidence type="ECO:0000259" key="12">
    <source>
        <dbReference type="PROSITE" id="PS50109"/>
    </source>
</evidence>
<evidence type="ECO:0000256" key="2">
    <source>
        <dbReference type="ARBA" id="ARBA00004236"/>
    </source>
</evidence>
<keyword evidence="6" id="KW-0547">Nucleotide-binding</keyword>
<dbReference type="SUPFAM" id="SSF52172">
    <property type="entry name" value="CheY-like"/>
    <property type="match status" value="1"/>
</dbReference>
<evidence type="ECO:0000256" key="11">
    <source>
        <dbReference type="SAM" id="Coils"/>
    </source>
</evidence>
<dbReference type="Gene3D" id="3.30.450.20">
    <property type="entry name" value="PAS domain"/>
    <property type="match status" value="3"/>
</dbReference>
<dbReference type="Pfam" id="PF13426">
    <property type="entry name" value="PAS_9"/>
    <property type="match status" value="2"/>
</dbReference>
<dbReference type="InterPro" id="IPR000014">
    <property type="entry name" value="PAS"/>
</dbReference>
<dbReference type="Proteomes" id="UP000649739">
    <property type="component" value="Unassembled WGS sequence"/>
</dbReference>
<feature type="modified residue" description="4-aspartylphosphate" evidence="10">
    <location>
        <position position="709"/>
    </location>
</feature>
<dbReference type="PROSITE" id="PS50109">
    <property type="entry name" value="HIS_KIN"/>
    <property type="match status" value="1"/>
</dbReference>
<evidence type="ECO:0000256" key="4">
    <source>
        <dbReference type="ARBA" id="ARBA00022553"/>
    </source>
</evidence>
<feature type="domain" description="PAC" evidence="15">
    <location>
        <begin position="327"/>
        <end position="377"/>
    </location>
</feature>
<dbReference type="Gene3D" id="1.10.287.130">
    <property type="match status" value="1"/>
</dbReference>
<evidence type="ECO:0000256" key="5">
    <source>
        <dbReference type="ARBA" id="ARBA00022679"/>
    </source>
</evidence>
<dbReference type="InterPro" id="IPR035965">
    <property type="entry name" value="PAS-like_dom_sf"/>
</dbReference>
<evidence type="ECO:0000256" key="1">
    <source>
        <dbReference type="ARBA" id="ARBA00000085"/>
    </source>
</evidence>
<evidence type="ECO:0000256" key="10">
    <source>
        <dbReference type="PROSITE-ProRule" id="PRU00169"/>
    </source>
</evidence>
<dbReference type="GO" id="GO:0000155">
    <property type="term" value="F:phosphorelay sensor kinase activity"/>
    <property type="evidence" value="ECO:0007669"/>
    <property type="project" value="InterPro"/>
</dbReference>
<protein>
    <recommendedName>
        <fullName evidence="3">histidine kinase</fullName>
        <ecNumber evidence="3">2.7.13.3</ecNumber>
    </recommendedName>
</protein>
<dbReference type="SMART" id="SM00387">
    <property type="entry name" value="HATPase_c"/>
    <property type="match status" value="1"/>
</dbReference>
<name>A0A8J3BAX2_9ACTN</name>
<dbReference type="NCBIfam" id="TIGR00229">
    <property type="entry name" value="sensory_box"/>
    <property type="match status" value="3"/>
</dbReference>
<dbReference type="EC" id="2.7.13.3" evidence="3"/>
<dbReference type="SMART" id="SM00086">
    <property type="entry name" value="PAC"/>
    <property type="match status" value="3"/>
</dbReference>
<feature type="domain" description="Histidine kinase" evidence="12">
    <location>
        <begin position="406"/>
        <end position="638"/>
    </location>
</feature>
<gene>
    <name evidence="16" type="ORF">GCM10010123_24890</name>
</gene>
<dbReference type="InterPro" id="IPR036097">
    <property type="entry name" value="HisK_dim/P_sf"/>
</dbReference>
<dbReference type="SMART" id="SM00448">
    <property type="entry name" value="REC"/>
    <property type="match status" value="1"/>
</dbReference>
<keyword evidence="8" id="KW-0067">ATP-binding</keyword>
<dbReference type="InterPro" id="IPR003661">
    <property type="entry name" value="HisK_dim/P_dom"/>
</dbReference>
<dbReference type="InterPro" id="IPR000700">
    <property type="entry name" value="PAS-assoc_C"/>
</dbReference>
<dbReference type="GO" id="GO:0005524">
    <property type="term" value="F:ATP binding"/>
    <property type="evidence" value="ECO:0007669"/>
    <property type="project" value="UniProtKB-KW"/>
</dbReference>
<dbReference type="SUPFAM" id="SSF55874">
    <property type="entry name" value="ATPase domain of HSP90 chaperone/DNA topoisomerase II/histidine kinase"/>
    <property type="match status" value="1"/>
</dbReference>
<dbReference type="GO" id="GO:0005886">
    <property type="term" value="C:plasma membrane"/>
    <property type="evidence" value="ECO:0007669"/>
    <property type="project" value="UniProtKB-SubCell"/>
</dbReference>
<comment type="catalytic activity">
    <reaction evidence="1">
        <text>ATP + protein L-histidine = ADP + protein N-phospho-L-histidine.</text>
        <dbReference type="EC" id="2.7.13.3"/>
    </reaction>
</comment>
<reference evidence="16" key="1">
    <citation type="journal article" date="2014" name="Int. J. Syst. Evol. Microbiol.">
        <title>Complete genome sequence of Corynebacterium casei LMG S-19264T (=DSM 44701T), isolated from a smear-ripened cheese.</title>
        <authorList>
            <consortium name="US DOE Joint Genome Institute (JGI-PGF)"/>
            <person name="Walter F."/>
            <person name="Albersmeier A."/>
            <person name="Kalinowski J."/>
            <person name="Ruckert C."/>
        </authorList>
    </citation>
    <scope>NUCLEOTIDE SEQUENCE</scope>
    <source>
        <strain evidence="16">JCM 3090</strain>
    </source>
</reference>
<keyword evidence="5" id="KW-0808">Transferase</keyword>
<dbReference type="PROSITE" id="PS50110">
    <property type="entry name" value="RESPONSE_REGULATORY"/>
    <property type="match status" value="1"/>
</dbReference>
<dbReference type="InterPro" id="IPR011006">
    <property type="entry name" value="CheY-like_superfamily"/>
</dbReference>
<feature type="domain" description="PAS" evidence="14">
    <location>
        <begin position="129"/>
        <end position="201"/>
    </location>
</feature>
<dbReference type="Pfam" id="PF00989">
    <property type="entry name" value="PAS"/>
    <property type="match status" value="1"/>
</dbReference>
<dbReference type="Gene3D" id="3.30.565.10">
    <property type="entry name" value="Histidine kinase-like ATPase, C-terminal domain"/>
    <property type="match status" value="1"/>
</dbReference>
<dbReference type="SUPFAM" id="SSF47384">
    <property type="entry name" value="Homodimeric domain of signal transducing histidine kinase"/>
    <property type="match status" value="1"/>
</dbReference>
<dbReference type="SMART" id="SM00091">
    <property type="entry name" value="PAS"/>
    <property type="match status" value="3"/>
</dbReference>
<feature type="coiled-coil region" evidence="11">
    <location>
        <begin position="366"/>
        <end position="400"/>
    </location>
</feature>
<dbReference type="GO" id="GO:0006355">
    <property type="term" value="P:regulation of DNA-templated transcription"/>
    <property type="evidence" value="ECO:0007669"/>
    <property type="project" value="InterPro"/>
</dbReference>
<dbReference type="InterPro" id="IPR036890">
    <property type="entry name" value="HATPase_C_sf"/>
</dbReference>
<evidence type="ECO:0000313" key="16">
    <source>
        <dbReference type="EMBL" id="GGJ94090.1"/>
    </source>
</evidence>
<keyword evidence="4 10" id="KW-0597">Phosphoprotein</keyword>
<dbReference type="SMART" id="SM00388">
    <property type="entry name" value="HisKA"/>
    <property type="match status" value="1"/>
</dbReference>
<dbReference type="InterPro" id="IPR004358">
    <property type="entry name" value="Sig_transdc_His_kin-like_C"/>
</dbReference>
<dbReference type="InterPro" id="IPR005467">
    <property type="entry name" value="His_kinase_dom"/>
</dbReference>
<reference evidence="16" key="2">
    <citation type="submission" date="2020-09" db="EMBL/GenBank/DDBJ databases">
        <authorList>
            <person name="Sun Q."/>
            <person name="Ohkuma M."/>
        </authorList>
    </citation>
    <scope>NUCLEOTIDE SEQUENCE</scope>
    <source>
        <strain evidence="16">JCM 3090</strain>
    </source>
</reference>
<organism evidence="16 17">
    <name type="scientific">Pilimelia anulata</name>
    <dbReference type="NCBI Taxonomy" id="53371"/>
    <lineage>
        <taxon>Bacteria</taxon>
        <taxon>Bacillati</taxon>
        <taxon>Actinomycetota</taxon>
        <taxon>Actinomycetes</taxon>
        <taxon>Micromonosporales</taxon>
        <taxon>Micromonosporaceae</taxon>
        <taxon>Pilimelia</taxon>
    </lineage>
</organism>
<keyword evidence="9" id="KW-0902">Two-component regulatory system</keyword>
<dbReference type="Gene3D" id="3.40.50.2300">
    <property type="match status" value="1"/>
</dbReference>
<keyword evidence="17" id="KW-1185">Reference proteome</keyword>
<evidence type="ECO:0000256" key="9">
    <source>
        <dbReference type="ARBA" id="ARBA00023012"/>
    </source>
</evidence>
<dbReference type="InterPro" id="IPR003594">
    <property type="entry name" value="HATPase_dom"/>
</dbReference>
<dbReference type="InterPro" id="IPR013767">
    <property type="entry name" value="PAS_fold"/>
</dbReference>
<feature type="domain" description="Response regulatory" evidence="13">
    <location>
        <begin position="658"/>
        <end position="774"/>
    </location>
</feature>
<evidence type="ECO:0000259" key="14">
    <source>
        <dbReference type="PROSITE" id="PS50112"/>
    </source>
</evidence>
<dbReference type="InterPro" id="IPR001610">
    <property type="entry name" value="PAC"/>
</dbReference>
<dbReference type="PROSITE" id="PS50112">
    <property type="entry name" value="PAS"/>
    <property type="match status" value="3"/>
</dbReference>
<comment type="caution">
    <text evidence="16">The sequence shown here is derived from an EMBL/GenBank/DDBJ whole genome shotgun (WGS) entry which is preliminary data.</text>
</comment>
<proteinExistence type="predicted"/>
<dbReference type="CDD" id="cd00130">
    <property type="entry name" value="PAS"/>
    <property type="match status" value="3"/>
</dbReference>
<dbReference type="PANTHER" id="PTHR43065:SF42">
    <property type="entry name" value="TWO-COMPONENT SENSOR PPRA"/>
    <property type="match status" value="1"/>
</dbReference>
<dbReference type="EMBL" id="BMQB01000005">
    <property type="protein sequence ID" value="GGJ94090.1"/>
    <property type="molecule type" value="Genomic_DNA"/>
</dbReference>
<feature type="domain" description="PAS" evidence="14">
    <location>
        <begin position="249"/>
        <end position="303"/>
    </location>
</feature>
<evidence type="ECO:0000256" key="6">
    <source>
        <dbReference type="ARBA" id="ARBA00022741"/>
    </source>
</evidence>
<evidence type="ECO:0000256" key="7">
    <source>
        <dbReference type="ARBA" id="ARBA00022777"/>
    </source>
</evidence>
<sequence length="783" mass="85160">MFPASELTPEQLLDAVPDAILLVDGDGVVRMANEMAEELFGYGPREMIGESVDALVPGDTRNRHAGHRLEYSGAPSRRAMGRGRTLAARRRDGTEFPAEISLAALSTAGGQLVAAAVRDVTERIQAMEARALLASIVESAHDAVVSRTLDGIITSWNSAAERIYGYPAAEVIGKEILVIVPDDQQEIDHEHDVLARIARGEHVDRMRMRRRRADGTIVTVSVSIAPIHRGDRIVGAASVSRDLSREELAEAKFQGLLEAAPDAIVGVGRDGRIMLVNAQAEALLGYPRDELLGRPVEVLVPTDVRATHPGLRQEYFADPRPRPMGHQSTLLRARRKDGTEFPAEISLSSFEAEEGTVVSASIRDVTERLEATAERERLRAQAERERLEAQLQQAQRLESLGQLAGGVAHDFNNLLGVILNYSDFVAEELAAASGQPDGERWASAHRDVQQIQRAAQRASDLTHQLLTFGRREVVRPRVMDVNATVSELAQLLRRSLGEHIELVVRLDVRLPAVRFDPGQLEQVLMNLAVNARHAMPGGGRLVLSTENVVVDDAYRAQQPAARPGRYACIRVADTGSGMPPEVAAHAFDPFFTTKPKGEGTGLGLATVYGIISQANGHAWLQSEERRGTTVTLLIPATMEEVVEEAVPTPAATRGAGETILVVEDEVALGRVTGRLLERNNYRVVIVDNGVEALELLDDPANAIDLLITDVIMPRMLGRELAERAARIRPGQPVLYMSGYAEPVLTEQGTLPDDVRLISKPFTEPELLAAVHDALAAGRAAARR</sequence>
<feature type="domain" description="PAS" evidence="14">
    <location>
        <begin position="5"/>
        <end position="59"/>
    </location>
</feature>
<keyword evidence="7 16" id="KW-0418">Kinase</keyword>
<dbReference type="SUPFAM" id="SSF55785">
    <property type="entry name" value="PYP-like sensor domain (PAS domain)"/>
    <property type="match status" value="3"/>
</dbReference>
<comment type="subcellular location">
    <subcellularLocation>
        <location evidence="2">Cell membrane</location>
    </subcellularLocation>
</comment>
<evidence type="ECO:0000313" key="17">
    <source>
        <dbReference type="Proteomes" id="UP000649739"/>
    </source>
</evidence>
<dbReference type="PANTHER" id="PTHR43065">
    <property type="entry name" value="SENSOR HISTIDINE KINASE"/>
    <property type="match status" value="1"/>
</dbReference>
<accession>A0A8J3BAX2</accession>